<accession>W0JM03</accession>
<proteinExistence type="inferred from homology"/>
<dbReference type="PANTHER" id="PTHR43771:SF1">
    <property type="entry name" value="PHOSPHOMANNOMUTASE"/>
    <property type="match status" value="1"/>
</dbReference>
<dbReference type="InterPro" id="IPR016066">
    <property type="entry name" value="A-D-PHexomutase_CS"/>
</dbReference>
<dbReference type="InterPro" id="IPR005843">
    <property type="entry name" value="A-D-PHexomutase_C"/>
</dbReference>
<evidence type="ECO:0000313" key="13">
    <source>
        <dbReference type="Proteomes" id="UP000019024"/>
    </source>
</evidence>
<dbReference type="eggNOG" id="arCOG00767">
    <property type="taxonomic scope" value="Archaea"/>
</dbReference>
<feature type="domain" description="Alpha-D-phosphohexomutase alpha/beta/alpha" evidence="9">
    <location>
        <begin position="2"/>
        <end position="127"/>
    </location>
</feature>
<dbReference type="EMBL" id="CP007055">
    <property type="protein sequence ID" value="AHF99755.1"/>
    <property type="molecule type" value="Genomic_DNA"/>
</dbReference>
<dbReference type="SUPFAM" id="SSF55957">
    <property type="entry name" value="Phosphoglucomutase, C-terminal domain"/>
    <property type="match status" value="1"/>
</dbReference>
<dbReference type="InterPro" id="IPR036900">
    <property type="entry name" value="A-D-PHexomutase_C_sf"/>
</dbReference>
<dbReference type="GeneID" id="25145568"/>
<dbReference type="Proteomes" id="UP000019024">
    <property type="component" value="Chromosome"/>
</dbReference>
<comment type="similarity">
    <text evidence="2 7">Belongs to the phosphohexose mutase family.</text>
</comment>
<evidence type="ECO:0000259" key="9">
    <source>
        <dbReference type="Pfam" id="PF02878"/>
    </source>
</evidence>
<evidence type="ECO:0000259" key="8">
    <source>
        <dbReference type="Pfam" id="PF00408"/>
    </source>
</evidence>
<dbReference type="Gene3D" id="3.30.310.50">
    <property type="entry name" value="Alpha-D-phosphohexomutase, C-terminal domain"/>
    <property type="match status" value="1"/>
</dbReference>
<evidence type="ECO:0000256" key="2">
    <source>
        <dbReference type="ARBA" id="ARBA00010231"/>
    </source>
</evidence>
<feature type="domain" description="Alpha-D-phosphohexomutase alpha/beta/alpha" evidence="10">
    <location>
        <begin position="160"/>
        <end position="243"/>
    </location>
</feature>
<dbReference type="STRING" id="797299.HALLA_14145"/>
<keyword evidence="3" id="KW-0597">Phosphoprotein</keyword>
<dbReference type="PROSITE" id="PS00710">
    <property type="entry name" value="PGM_PMM"/>
    <property type="match status" value="1"/>
</dbReference>
<dbReference type="PANTHER" id="PTHR43771">
    <property type="entry name" value="PHOSPHOMANNOMUTASE"/>
    <property type="match status" value="1"/>
</dbReference>
<dbReference type="InterPro" id="IPR005845">
    <property type="entry name" value="A-D-PHexomutase_a/b/a-II"/>
</dbReference>
<dbReference type="KEGG" id="hlr:HALLA_14145"/>
<dbReference type="Pfam" id="PF02880">
    <property type="entry name" value="PGM_PMM_III"/>
    <property type="match status" value="1"/>
</dbReference>
<dbReference type="GO" id="GO:0008966">
    <property type="term" value="F:phosphoglucosamine mutase activity"/>
    <property type="evidence" value="ECO:0007669"/>
    <property type="project" value="InterPro"/>
</dbReference>
<organism evidence="12 13">
    <name type="scientific">Halostagnicola larsenii XH-48</name>
    <dbReference type="NCBI Taxonomy" id="797299"/>
    <lineage>
        <taxon>Archaea</taxon>
        <taxon>Methanobacteriati</taxon>
        <taxon>Methanobacteriota</taxon>
        <taxon>Stenosarchaea group</taxon>
        <taxon>Halobacteria</taxon>
        <taxon>Halobacteriales</taxon>
        <taxon>Natrialbaceae</taxon>
        <taxon>Halostagnicola</taxon>
    </lineage>
</organism>
<dbReference type="NCBIfam" id="TIGR03990">
    <property type="entry name" value="Arch_GlmM"/>
    <property type="match status" value="1"/>
</dbReference>
<evidence type="ECO:0000256" key="5">
    <source>
        <dbReference type="ARBA" id="ARBA00022842"/>
    </source>
</evidence>
<dbReference type="InterPro" id="IPR005844">
    <property type="entry name" value="A-D-PHexomutase_a/b/a-I"/>
</dbReference>
<dbReference type="PRINTS" id="PR00509">
    <property type="entry name" value="PGMPMM"/>
</dbReference>
<dbReference type="GO" id="GO:0000287">
    <property type="term" value="F:magnesium ion binding"/>
    <property type="evidence" value="ECO:0007669"/>
    <property type="project" value="InterPro"/>
</dbReference>
<dbReference type="InterPro" id="IPR005841">
    <property type="entry name" value="Alpha-D-phosphohexomutase_SF"/>
</dbReference>
<dbReference type="HOGENOM" id="CLU_016950_7_1_2"/>
<dbReference type="FunFam" id="3.40.120.10:FF:000001">
    <property type="entry name" value="Phosphoglucosamine mutase"/>
    <property type="match status" value="1"/>
</dbReference>
<keyword evidence="4 7" id="KW-0479">Metal-binding</keyword>
<name>W0JM03_9EURY</name>
<evidence type="ECO:0000256" key="4">
    <source>
        <dbReference type="ARBA" id="ARBA00022723"/>
    </source>
</evidence>
<dbReference type="InterPro" id="IPR005846">
    <property type="entry name" value="A-D-PHexomutase_a/b/a-III"/>
</dbReference>
<protein>
    <submittedName>
        <fullName evidence="12">Phosphoglucosamine mutase</fullName>
    </submittedName>
</protein>
<evidence type="ECO:0000256" key="7">
    <source>
        <dbReference type="RuleBase" id="RU004326"/>
    </source>
</evidence>
<gene>
    <name evidence="12" type="ORF">HALLA_14145</name>
</gene>
<dbReference type="RefSeq" id="WP_049953002.1">
    <property type="nucleotide sequence ID" value="NZ_CP007055.1"/>
</dbReference>
<keyword evidence="13" id="KW-1185">Reference proteome</keyword>
<dbReference type="OrthoDB" id="10363at2157"/>
<keyword evidence="5 7" id="KW-0460">Magnesium</keyword>
<evidence type="ECO:0000313" key="12">
    <source>
        <dbReference type="EMBL" id="AHF99755.1"/>
    </source>
</evidence>
<dbReference type="SUPFAM" id="SSF53738">
    <property type="entry name" value="Phosphoglucomutase, first 3 domains"/>
    <property type="match status" value="3"/>
</dbReference>
<dbReference type="Pfam" id="PF00408">
    <property type="entry name" value="PGM_PMM_IV"/>
    <property type="match status" value="1"/>
</dbReference>
<sequence length="450" mass="47567">MFGTSGLRGVVGDDVTADLALAVGRAVASEGYDRVVVGRDVRESGDVLLEAITAGLRECGTDVLEVGVAPTPTIARAVGWLEADAGVVVTASHNPKTDNGIKLWSADGSAFDPDQCAAVSDRVKKENYDIHGWDGYGSSERVEDVLDRHASALLESVSIEDPPSVVVDVGNGTGAITARVLTTAGCTVETLNGQQDGCFPGRPSEPTRETLSTLSALVEASDARIGIAHDGDADRMVAVDETGSFVPKDVLLALFARQAAEPADDALVAAPVDTSLAVDDALEPVGASVTRTRVGDVFVADRTTRDDVVFGGEPSGAWIWPDEVLCPDGPLAACKLVEFVTNRGTLSGLVDEIETYPIQRTSIEVAQKNAAMDRVRERVLDRYDDVDTLDGVYIDSGDGWILIRASGTEPLVRVTAEARTDARARQLFDEAVELVEESIASRGRLEETAC</sequence>
<evidence type="ECO:0000259" key="10">
    <source>
        <dbReference type="Pfam" id="PF02879"/>
    </source>
</evidence>
<dbReference type="Pfam" id="PF02879">
    <property type="entry name" value="PGM_PMM_II"/>
    <property type="match status" value="1"/>
</dbReference>
<evidence type="ECO:0000256" key="3">
    <source>
        <dbReference type="ARBA" id="ARBA00022553"/>
    </source>
</evidence>
<dbReference type="CDD" id="cd03087">
    <property type="entry name" value="PGM_like1"/>
    <property type="match status" value="1"/>
</dbReference>
<dbReference type="AlphaFoldDB" id="W0JM03"/>
<dbReference type="GO" id="GO:0005975">
    <property type="term" value="P:carbohydrate metabolic process"/>
    <property type="evidence" value="ECO:0007669"/>
    <property type="project" value="InterPro"/>
</dbReference>
<comment type="cofactor">
    <cofactor evidence="1">
        <name>Mg(2+)</name>
        <dbReference type="ChEBI" id="CHEBI:18420"/>
    </cofactor>
</comment>
<evidence type="ECO:0000256" key="6">
    <source>
        <dbReference type="ARBA" id="ARBA00023235"/>
    </source>
</evidence>
<reference evidence="12 13" key="1">
    <citation type="submission" date="2014-01" db="EMBL/GenBank/DDBJ databases">
        <authorList>
            <consortium name="DOE Joint Genome Institute"/>
            <person name="Anderson I."/>
            <person name="Huntemann M."/>
            <person name="Han J."/>
            <person name="Chen A."/>
            <person name="Kyrpides N."/>
            <person name="Mavromatis K."/>
            <person name="Markowitz V."/>
            <person name="Palaniappan K."/>
            <person name="Ivanova N."/>
            <person name="Schaumberg A."/>
            <person name="Pati A."/>
            <person name="Liolios K."/>
            <person name="Nordberg H.P."/>
            <person name="Cantor M.N."/>
            <person name="Hua S.X."/>
            <person name="Woyke T."/>
        </authorList>
    </citation>
    <scope>NUCLEOTIDE SEQUENCE [LARGE SCALE GENOMIC DNA]</scope>
    <source>
        <strain evidence="12 13">XH-48</strain>
    </source>
</reference>
<evidence type="ECO:0000259" key="11">
    <source>
        <dbReference type="Pfam" id="PF02880"/>
    </source>
</evidence>
<dbReference type="InterPro" id="IPR024086">
    <property type="entry name" value="GlmM_arc-type"/>
</dbReference>
<dbReference type="Gene3D" id="3.40.120.10">
    <property type="entry name" value="Alpha-D-Glucose-1,6-Bisphosphate, subunit A, domain 3"/>
    <property type="match status" value="3"/>
</dbReference>
<feature type="domain" description="Alpha-D-phosphohexomutase alpha/beta/alpha" evidence="11">
    <location>
        <begin position="249"/>
        <end position="355"/>
    </location>
</feature>
<dbReference type="InterPro" id="IPR016055">
    <property type="entry name" value="A-D-PHexomutase_a/b/a-I/II/III"/>
</dbReference>
<dbReference type="PATRIC" id="fig|797299.3.peg.1834"/>
<keyword evidence="6" id="KW-0413">Isomerase</keyword>
<feature type="domain" description="Alpha-D-phosphohexomutase C-terminal" evidence="8">
    <location>
        <begin position="378"/>
        <end position="433"/>
    </location>
</feature>
<dbReference type="Pfam" id="PF02878">
    <property type="entry name" value="PGM_PMM_I"/>
    <property type="match status" value="1"/>
</dbReference>
<evidence type="ECO:0000256" key="1">
    <source>
        <dbReference type="ARBA" id="ARBA00001946"/>
    </source>
</evidence>